<dbReference type="AlphaFoldDB" id="A0A3S5FF60"/>
<name>A0A3S5FF60_9PLAT</name>
<protein>
    <submittedName>
        <fullName evidence="1">Uncharacterized protein</fullName>
    </submittedName>
</protein>
<evidence type="ECO:0000313" key="2">
    <source>
        <dbReference type="Proteomes" id="UP000784294"/>
    </source>
</evidence>
<sequence length="97" mass="11400">MIQPLFAASSKFTGRQFKTSKAQKPCRDQFYVFVILGRRFRVIRLELPHLPHLPRLRVSGYWACTLRDGEHHFLLKMSQIKAFLAFFGSFMQLVNPE</sequence>
<dbReference type="Proteomes" id="UP000784294">
    <property type="component" value="Unassembled WGS sequence"/>
</dbReference>
<comment type="caution">
    <text evidence="1">The sequence shown here is derived from an EMBL/GenBank/DDBJ whole genome shotgun (WGS) entry which is preliminary data.</text>
</comment>
<accession>A0A3S5FF60</accession>
<gene>
    <name evidence="1" type="ORF">PXEA_LOCUS23150</name>
</gene>
<organism evidence="1 2">
    <name type="scientific">Protopolystoma xenopodis</name>
    <dbReference type="NCBI Taxonomy" id="117903"/>
    <lineage>
        <taxon>Eukaryota</taxon>
        <taxon>Metazoa</taxon>
        <taxon>Spiralia</taxon>
        <taxon>Lophotrochozoa</taxon>
        <taxon>Platyhelminthes</taxon>
        <taxon>Monogenea</taxon>
        <taxon>Polyopisthocotylea</taxon>
        <taxon>Polystomatidea</taxon>
        <taxon>Polystomatidae</taxon>
        <taxon>Protopolystoma</taxon>
    </lineage>
</organism>
<dbReference type="EMBL" id="CAAALY010105497">
    <property type="protein sequence ID" value="VEL29710.1"/>
    <property type="molecule type" value="Genomic_DNA"/>
</dbReference>
<proteinExistence type="predicted"/>
<keyword evidence="2" id="KW-1185">Reference proteome</keyword>
<evidence type="ECO:0000313" key="1">
    <source>
        <dbReference type="EMBL" id="VEL29710.1"/>
    </source>
</evidence>
<reference evidence="1" key="1">
    <citation type="submission" date="2018-11" db="EMBL/GenBank/DDBJ databases">
        <authorList>
            <consortium name="Pathogen Informatics"/>
        </authorList>
    </citation>
    <scope>NUCLEOTIDE SEQUENCE</scope>
</reference>